<evidence type="ECO:0000259" key="2">
    <source>
        <dbReference type="Pfam" id="PF00582"/>
    </source>
</evidence>
<dbReference type="Pfam" id="PF00582">
    <property type="entry name" value="Usp"/>
    <property type="match status" value="1"/>
</dbReference>
<dbReference type="AlphaFoldDB" id="A0A9W6VPV5"/>
<reference evidence="3" key="1">
    <citation type="submission" date="2023-03" db="EMBL/GenBank/DDBJ databases">
        <title>Actinoallomurus iriomotensis NBRC 103681.</title>
        <authorList>
            <person name="Ichikawa N."/>
            <person name="Sato H."/>
            <person name="Tonouchi N."/>
        </authorList>
    </citation>
    <scope>NUCLEOTIDE SEQUENCE</scope>
    <source>
        <strain evidence="3">NBRC 103681</strain>
    </source>
</reference>
<dbReference type="InterPro" id="IPR006015">
    <property type="entry name" value="Universal_stress_UspA"/>
</dbReference>
<proteinExistence type="inferred from homology"/>
<name>A0A9W6VPV5_9ACTN</name>
<protein>
    <recommendedName>
        <fullName evidence="2">UspA domain-containing protein</fullName>
    </recommendedName>
</protein>
<evidence type="ECO:0000256" key="1">
    <source>
        <dbReference type="ARBA" id="ARBA00008791"/>
    </source>
</evidence>
<dbReference type="InterPro" id="IPR006016">
    <property type="entry name" value="UspA"/>
</dbReference>
<organism evidence="3 4">
    <name type="scientific">Actinoallomurus iriomotensis</name>
    <dbReference type="NCBI Taxonomy" id="478107"/>
    <lineage>
        <taxon>Bacteria</taxon>
        <taxon>Bacillati</taxon>
        <taxon>Actinomycetota</taxon>
        <taxon>Actinomycetes</taxon>
        <taxon>Streptosporangiales</taxon>
        <taxon>Thermomonosporaceae</taxon>
        <taxon>Actinoallomurus</taxon>
    </lineage>
</organism>
<gene>
    <name evidence="3" type="ORF">Airi01_086300</name>
</gene>
<dbReference type="SUPFAM" id="SSF52402">
    <property type="entry name" value="Adenine nucleotide alpha hydrolases-like"/>
    <property type="match status" value="1"/>
</dbReference>
<evidence type="ECO:0000313" key="3">
    <source>
        <dbReference type="EMBL" id="GLY80363.1"/>
    </source>
</evidence>
<comment type="caution">
    <text evidence="3">The sequence shown here is derived from an EMBL/GenBank/DDBJ whole genome shotgun (WGS) entry which is preliminary data.</text>
</comment>
<dbReference type="PRINTS" id="PR01438">
    <property type="entry name" value="UNVRSLSTRESS"/>
</dbReference>
<sequence length="138" mass="14962">MHIIPGPRYVLVGFDGSPNSAVALRRAAEEARRRHARLDVVRVIPRDGGPLRGPKAWLRLREEVARLLPRAQHVSTRLRIARGEPGARLSRLADRAEVLVVGARLNSRHGALFGGATVPTVLSNARCGVIVCEDGAES</sequence>
<dbReference type="EMBL" id="BSTJ01000014">
    <property type="protein sequence ID" value="GLY80363.1"/>
    <property type="molecule type" value="Genomic_DNA"/>
</dbReference>
<dbReference type="RefSeq" id="WP_285633176.1">
    <property type="nucleotide sequence ID" value="NZ_BSTJ01000014.1"/>
</dbReference>
<dbReference type="CDD" id="cd00293">
    <property type="entry name" value="USP-like"/>
    <property type="match status" value="1"/>
</dbReference>
<comment type="similarity">
    <text evidence="1">Belongs to the universal stress protein A family.</text>
</comment>
<accession>A0A9W6VPV5</accession>
<feature type="domain" description="UspA" evidence="2">
    <location>
        <begin position="10"/>
        <end position="132"/>
    </location>
</feature>
<dbReference type="Gene3D" id="3.40.50.12370">
    <property type="match status" value="1"/>
</dbReference>
<evidence type="ECO:0000313" key="4">
    <source>
        <dbReference type="Proteomes" id="UP001165135"/>
    </source>
</evidence>
<dbReference type="Proteomes" id="UP001165135">
    <property type="component" value="Unassembled WGS sequence"/>
</dbReference>